<evidence type="ECO:0000256" key="3">
    <source>
        <dbReference type="PIRSR" id="PIRSR016184-1"/>
    </source>
</evidence>
<dbReference type="KEGG" id="lak:106150660"/>
<accession>A0A1S3GYU3</accession>
<dbReference type="Proteomes" id="UP000085678">
    <property type="component" value="Unplaced"/>
</dbReference>
<dbReference type="NCBIfam" id="TIGR00654">
    <property type="entry name" value="PhzF_family"/>
    <property type="match status" value="1"/>
</dbReference>
<proteinExistence type="inferred from homology"/>
<dbReference type="GO" id="GO:0016853">
    <property type="term" value="F:isomerase activity"/>
    <property type="evidence" value="ECO:0007669"/>
    <property type="project" value="UniProtKB-KW"/>
</dbReference>
<comment type="similarity">
    <text evidence="1">Belongs to the PhzF family.</text>
</comment>
<evidence type="ECO:0000313" key="4">
    <source>
        <dbReference type="Proteomes" id="UP000085678"/>
    </source>
</evidence>
<feature type="active site" evidence="3">
    <location>
        <position position="62"/>
    </location>
</feature>
<evidence type="ECO:0000313" key="5">
    <source>
        <dbReference type="RefSeq" id="XP_013379045.1"/>
    </source>
</evidence>
<reference evidence="5" key="1">
    <citation type="submission" date="2025-08" db="UniProtKB">
        <authorList>
            <consortium name="RefSeq"/>
        </authorList>
    </citation>
    <scope>IDENTIFICATION</scope>
    <source>
        <tissue evidence="5">Gonads</tissue>
    </source>
</reference>
<dbReference type="GeneID" id="106150660"/>
<dbReference type="GO" id="GO:0005737">
    <property type="term" value="C:cytoplasm"/>
    <property type="evidence" value="ECO:0007669"/>
    <property type="project" value="TreeGrafter"/>
</dbReference>
<dbReference type="OMA" id="DWALRWF"/>
<dbReference type="Gene3D" id="3.10.310.10">
    <property type="entry name" value="Diaminopimelate Epimerase, Chain A, domain 1"/>
    <property type="match status" value="2"/>
</dbReference>
<dbReference type="InParanoid" id="A0A1S3GYU3"/>
<sequence length="309" mass="33673">MAAPIEGRARSSKSMSFPLYTVDAFTNKPFAGNPAAVCLVKHDQVLDDETMQKLATEMNLSETAFVRTLSATEDFQSGSRYGLRWMTPTIEVALCGHATLASAAVLFFCLNNPSPELTFVTLSGELKARRCDPFVSLDLPLNSCEPETVNDAEELIKLTIGGFAVKELQHCAHTKDLLILLEENVTRLQLESMQPHVDQMIATHNTGRIKGVIVTLGGSEGNGCVDSKGKVYDFVSRYFAPWNGIKEDPVTGSAHTVLSSYWSKKLGKKALYARQCSPRGGDLKIQVRDDGRVDIAGEAAIVLSGNIFI</sequence>
<protein>
    <submittedName>
        <fullName evidence="5">Phenazine biosynthesis-like domain-containing protein isoform X1</fullName>
    </submittedName>
</protein>
<evidence type="ECO:0000256" key="1">
    <source>
        <dbReference type="ARBA" id="ARBA00008270"/>
    </source>
</evidence>
<dbReference type="PANTHER" id="PTHR13774:SF17">
    <property type="entry name" value="PHENAZINE BIOSYNTHESIS-LIKE DOMAIN-CONTAINING PROTEIN"/>
    <property type="match status" value="1"/>
</dbReference>
<keyword evidence="2" id="KW-0413">Isomerase</keyword>
<dbReference type="RefSeq" id="XP_013379045.1">
    <property type="nucleotide sequence ID" value="XM_013523591.2"/>
</dbReference>
<dbReference type="OrthoDB" id="75169at2759"/>
<dbReference type="PANTHER" id="PTHR13774">
    <property type="entry name" value="PHENAZINE BIOSYNTHESIS PROTEIN"/>
    <property type="match status" value="1"/>
</dbReference>
<dbReference type="STRING" id="7574.A0A1S3GYU3"/>
<gene>
    <name evidence="5" type="primary">LOC106150660</name>
</gene>
<dbReference type="AlphaFoldDB" id="A0A1S3GYU3"/>
<organism evidence="4 5">
    <name type="scientific">Lingula anatina</name>
    <name type="common">Brachiopod</name>
    <name type="synonym">Lingula unguis</name>
    <dbReference type="NCBI Taxonomy" id="7574"/>
    <lineage>
        <taxon>Eukaryota</taxon>
        <taxon>Metazoa</taxon>
        <taxon>Spiralia</taxon>
        <taxon>Lophotrochozoa</taxon>
        <taxon>Brachiopoda</taxon>
        <taxon>Linguliformea</taxon>
        <taxon>Lingulata</taxon>
        <taxon>Lingulida</taxon>
        <taxon>Linguloidea</taxon>
        <taxon>Lingulidae</taxon>
        <taxon>Lingula</taxon>
    </lineage>
</organism>
<dbReference type="Pfam" id="PF02567">
    <property type="entry name" value="PhzC-PhzF"/>
    <property type="match status" value="1"/>
</dbReference>
<dbReference type="PIRSF" id="PIRSF016184">
    <property type="entry name" value="PhzC_PhzF"/>
    <property type="match status" value="1"/>
</dbReference>
<name>A0A1S3GYU3_LINAN</name>
<keyword evidence="4" id="KW-1185">Reference proteome</keyword>
<evidence type="ECO:0000256" key="2">
    <source>
        <dbReference type="ARBA" id="ARBA00023235"/>
    </source>
</evidence>
<dbReference type="InterPro" id="IPR003719">
    <property type="entry name" value="Phenazine_PhzF-like"/>
</dbReference>
<dbReference type="SUPFAM" id="SSF54506">
    <property type="entry name" value="Diaminopimelate epimerase-like"/>
    <property type="match status" value="1"/>
</dbReference>